<evidence type="ECO:0000313" key="1">
    <source>
        <dbReference type="EMBL" id="MED1565346.1"/>
    </source>
</evidence>
<organism evidence="1 2">
    <name type="scientific">Bacillus paramycoides</name>
    <dbReference type="NCBI Taxonomy" id="2026194"/>
    <lineage>
        <taxon>Bacteria</taxon>
        <taxon>Bacillati</taxon>
        <taxon>Bacillota</taxon>
        <taxon>Bacilli</taxon>
        <taxon>Bacillales</taxon>
        <taxon>Bacillaceae</taxon>
        <taxon>Bacillus</taxon>
        <taxon>Bacillus cereus group</taxon>
    </lineage>
</organism>
<keyword evidence="2" id="KW-1185">Reference proteome</keyword>
<reference evidence="1 2" key="1">
    <citation type="submission" date="2023-03" db="EMBL/GenBank/DDBJ databases">
        <title>Bacillus Genome Sequencing.</title>
        <authorList>
            <person name="Dunlap C."/>
        </authorList>
    </citation>
    <scope>NUCLEOTIDE SEQUENCE [LARGE SCALE GENOMIC DNA]</scope>
    <source>
        <strain evidence="1 2">B-615</strain>
    </source>
</reference>
<comment type="caution">
    <text evidence="1">The sequence shown here is derived from an EMBL/GenBank/DDBJ whole genome shotgun (WGS) entry which is preliminary data.</text>
</comment>
<dbReference type="EMBL" id="JARMDB010000004">
    <property type="protein sequence ID" value="MED1565346.1"/>
    <property type="molecule type" value="Genomic_DNA"/>
</dbReference>
<evidence type="ECO:0000313" key="2">
    <source>
        <dbReference type="Proteomes" id="UP001309448"/>
    </source>
</evidence>
<protein>
    <submittedName>
        <fullName evidence="1">Uncharacterized protein</fullName>
    </submittedName>
</protein>
<gene>
    <name evidence="1" type="ORF">P4U88_05185</name>
</gene>
<proteinExistence type="predicted"/>
<accession>A0ABU6MR45</accession>
<sequence>MKHKNLFMLAMKNIRGHKCANCLQHDLDIKKFTPISEWEAEVIYACPNPECNHIEFKENVIDDGYFPD</sequence>
<dbReference type="RefSeq" id="WP_327919229.1">
    <property type="nucleotide sequence ID" value="NZ_JARMDB010000004.1"/>
</dbReference>
<dbReference type="Proteomes" id="UP001309448">
    <property type="component" value="Unassembled WGS sequence"/>
</dbReference>
<name>A0ABU6MR45_9BACI</name>